<protein>
    <submittedName>
        <fullName evidence="5">Oxysterol-binding protein, related</fullName>
    </submittedName>
</protein>
<evidence type="ECO:0000313" key="5">
    <source>
        <dbReference type="EMBL" id="CDJ61640.1"/>
    </source>
</evidence>
<dbReference type="VEuPathDB" id="ToxoDB:EMWEY_00043350"/>
<proteinExistence type="inferred from homology"/>
<keyword evidence="6" id="KW-1185">Reference proteome</keyword>
<reference evidence="5" key="1">
    <citation type="submission" date="2013-10" db="EMBL/GenBank/DDBJ databases">
        <title>Genomic analysis of the causative agents of coccidiosis in chickens.</title>
        <authorList>
            <person name="Reid A.J."/>
            <person name="Blake D."/>
            <person name="Billington K."/>
            <person name="Browne H."/>
            <person name="Dunn M."/>
            <person name="Hung S."/>
            <person name="Kawahara F."/>
            <person name="Miranda-Saavedra D."/>
            <person name="Mourier T."/>
            <person name="Nagra H."/>
            <person name="Otto T.D."/>
            <person name="Rawlings N."/>
            <person name="Sanchez A."/>
            <person name="Sanders M."/>
            <person name="Subramaniam C."/>
            <person name="Tay Y."/>
            <person name="Dear P."/>
            <person name="Doerig C."/>
            <person name="Gruber A."/>
            <person name="Parkinson J."/>
            <person name="Shirley M."/>
            <person name="Wan K.L."/>
            <person name="Berriman M."/>
            <person name="Tomley F."/>
            <person name="Pain A."/>
        </authorList>
    </citation>
    <scope>NUCLEOTIDE SEQUENCE [LARGE SCALE GENOMIC DNA]</scope>
    <source>
        <strain evidence="5">Weybridge</strain>
    </source>
</reference>
<dbReference type="InterPro" id="IPR000648">
    <property type="entry name" value="Oxysterol-bd"/>
</dbReference>
<organism evidence="5 6">
    <name type="scientific">Eimeria maxima</name>
    <name type="common">Coccidian parasite</name>
    <dbReference type="NCBI Taxonomy" id="5804"/>
    <lineage>
        <taxon>Eukaryota</taxon>
        <taxon>Sar</taxon>
        <taxon>Alveolata</taxon>
        <taxon>Apicomplexa</taxon>
        <taxon>Conoidasida</taxon>
        <taxon>Coccidia</taxon>
        <taxon>Eucoccidiorida</taxon>
        <taxon>Eimeriorina</taxon>
        <taxon>Eimeriidae</taxon>
        <taxon>Eimeria</taxon>
    </lineage>
</organism>
<keyword evidence="3" id="KW-0175">Coiled coil</keyword>
<dbReference type="GO" id="GO:0005829">
    <property type="term" value="C:cytosol"/>
    <property type="evidence" value="ECO:0007669"/>
    <property type="project" value="TreeGrafter"/>
</dbReference>
<accession>U6MJ21</accession>
<feature type="region of interest" description="Disordered" evidence="4">
    <location>
        <begin position="162"/>
        <end position="209"/>
    </location>
</feature>
<dbReference type="PANTHER" id="PTHR10972:SF205">
    <property type="entry name" value="OXYSTEROL-BINDING PROTEIN 1"/>
    <property type="match status" value="1"/>
</dbReference>
<dbReference type="OrthoDB" id="1854502at2759"/>
<feature type="compositionally biased region" description="Low complexity" evidence="4">
    <location>
        <begin position="173"/>
        <end position="207"/>
    </location>
</feature>
<dbReference type="GO" id="GO:0016020">
    <property type="term" value="C:membrane"/>
    <property type="evidence" value="ECO:0007669"/>
    <property type="project" value="TreeGrafter"/>
</dbReference>
<dbReference type="GeneID" id="25338321"/>
<dbReference type="AlphaFoldDB" id="U6MJ21"/>
<dbReference type="Gene3D" id="3.30.70.3490">
    <property type="match status" value="1"/>
</dbReference>
<dbReference type="InterPro" id="IPR037239">
    <property type="entry name" value="OSBP_sf"/>
</dbReference>
<dbReference type="PANTHER" id="PTHR10972">
    <property type="entry name" value="OXYSTEROL-BINDING PROTEIN-RELATED"/>
    <property type="match status" value="1"/>
</dbReference>
<evidence type="ECO:0000256" key="2">
    <source>
        <dbReference type="ARBA" id="ARBA00022553"/>
    </source>
</evidence>
<name>U6MJ21_EIMMA</name>
<evidence type="ECO:0000256" key="3">
    <source>
        <dbReference type="SAM" id="Coils"/>
    </source>
</evidence>
<comment type="similarity">
    <text evidence="1">Belongs to the OSBP family.</text>
</comment>
<reference evidence="5" key="2">
    <citation type="submission" date="2013-10" db="EMBL/GenBank/DDBJ databases">
        <authorList>
            <person name="Aslett M."/>
        </authorList>
    </citation>
    <scope>NUCLEOTIDE SEQUENCE [LARGE SCALE GENOMIC DNA]</scope>
    <source>
        <strain evidence="5">Weybridge</strain>
    </source>
</reference>
<evidence type="ECO:0000313" key="6">
    <source>
        <dbReference type="Proteomes" id="UP000030763"/>
    </source>
</evidence>
<dbReference type="SUPFAM" id="SSF144000">
    <property type="entry name" value="Oxysterol-binding protein-like"/>
    <property type="match status" value="1"/>
</dbReference>
<keyword evidence="2" id="KW-0597">Phosphoprotein</keyword>
<dbReference type="Proteomes" id="UP000030763">
    <property type="component" value="Unassembled WGS sequence"/>
</dbReference>
<dbReference type="Pfam" id="PF01237">
    <property type="entry name" value="Oxysterol_BP"/>
    <property type="match status" value="1"/>
</dbReference>
<sequence>MLALQADLLKSVAQITQTSPGEGGGLRSQVVLLLQRVDELQQLLQQLLQQWERLLSEEYAQRRQLEKSVRSLAKRNYKLDKAQERLLQLSRQRGKLTAAEVAVAITGVRLPDMEGDETATAAAAAAAAAAQEGASFSTSDSDDEAHESLEFFDCDDELADDGMVESLGLPDPQKQQQQQQAESREGASGASASEPGSRQSSGGSNNNFIGPVFSPAANAAATLAAASPHIGGATPGQRLALPKPRTEFKVNLWSVLKDCIGRDLSRIAMPVYFNEPTSFLQRQCEDLQYCELLNLSCRFPRSVDRLLGLTLYALSPYASAVGRTYKPFNPLLGETFELKHKGFRFLSEQVTMPGVARVKLHRTGERFSYKRTKMLIHNVIWGKLWIEVDGTSLVENETSGDFAVVQFLRKGWLDKTCHHLRAIVFEASGRPAYRLSGQWSSALYVEEAPAFPDHKKWKIPPQVEEYRRSETGPPADSPDNQLDAVVSQYWESIAWVESSRRLIWRPTARPPNADQFYGFGYFTMDLNNLSPDYAAHAAPTDSRRRPDQRLYEAGRVDEAVEQKNRLEEKQREAARARPRGECDYQPCWFERQQNSEDWVYKGGYWEAREEGQWGCCPDIF</sequence>
<gene>
    <name evidence="5" type="ORF">EMWEY_00043350</name>
</gene>
<dbReference type="RefSeq" id="XP_013338290.1">
    <property type="nucleotide sequence ID" value="XM_013482836.1"/>
</dbReference>
<dbReference type="EMBL" id="HG722164">
    <property type="protein sequence ID" value="CDJ61640.1"/>
    <property type="molecule type" value="Genomic_DNA"/>
</dbReference>
<evidence type="ECO:0000256" key="4">
    <source>
        <dbReference type="SAM" id="MobiDB-lite"/>
    </source>
</evidence>
<evidence type="ECO:0000256" key="1">
    <source>
        <dbReference type="ARBA" id="ARBA00008842"/>
    </source>
</evidence>
<feature type="coiled-coil region" evidence="3">
    <location>
        <begin position="30"/>
        <end position="99"/>
    </location>
</feature>
<dbReference type="Gene3D" id="2.40.160.120">
    <property type="match status" value="1"/>
</dbReference>
<dbReference type="GO" id="GO:0032934">
    <property type="term" value="F:sterol binding"/>
    <property type="evidence" value="ECO:0007669"/>
    <property type="project" value="TreeGrafter"/>
</dbReference>